<dbReference type="RefSeq" id="WP_037478312.1">
    <property type="nucleotide sequence ID" value="NZ_AZRA01000018.1"/>
</dbReference>
<keyword evidence="1" id="KW-0732">Signal</keyword>
<accession>A0A059KQP2</accession>
<reference evidence="2 3" key="1">
    <citation type="journal article" date="2014" name="FEMS Microbiol. Ecol.">
        <title>Sphaerotilus natans encrusted with nanoball-shaped Fe(III) oxide minerals formed by nitrate-reducing mixotrophic Fe(II) oxidation.</title>
        <authorList>
            <person name="Park S."/>
            <person name="Kim D.H."/>
            <person name="Lee J.H."/>
            <person name="Hur H.G."/>
        </authorList>
    </citation>
    <scope>NUCLEOTIDE SEQUENCE [LARGE SCALE GENOMIC DNA]</scope>
    <source>
        <strain evidence="2 3">DSM 6575</strain>
    </source>
</reference>
<sequence>MNDSSISFRLRRVCALPVLLALAQATAAVPAVAASTAASSALDSASSSVGSLSTSIGQSSRSSSGGDLAAGDWRVTDVAELAPDAAEPGRALLALTLQAEPGGAELVLKLPRVLAERQALGAGVLLNVRRQGWGFELARAGAVDPFFLVLDDVRHRELGSRPVTL</sequence>
<evidence type="ECO:0000313" key="2">
    <source>
        <dbReference type="EMBL" id="KDB53685.1"/>
    </source>
</evidence>
<evidence type="ECO:0000256" key="1">
    <source>
        <dbReference type="SAM" id="SignalP"/>
    </source>
</evidence>
<gene>
    <name evidence="2" type="ORF">X805_07230</name>
</gene>
<proteinExistence type="predicted"/>
<comment type="caution">
    <text evidence="2">The sequence shown here is derived from an EMBL/GenBank/DDBJ whole genome shotgun (WGS) entry which is preliminary data.</text>
</comment>
<feature type="chain" id="PRO_5001576023" evidence="1">
    <location>
        <begin position="34"/>
        <end position="165"/>
    </location>
</feature>
<dbReference type="EMBL" id="AZRA01000018">
    <property type="protein sequence ID" value="KDB53685.1"/>
    <property type="molecule type" value="Genomic_DNA"/>
</dbReference>
<dbReference type="STRING" id="34103.SAMN05421778_114113"/>
<dbReference type="AlphaFoldDB" id="A0A059KQP2"/>
<keyword evidence="3" id="KW-1185">Reference proteome</keyword>
<evidence type="ECO:0000313" key="3">
    <source>
        <dbReference type="Proteomes" id="UP000026714"/>
    </source>
</evidence>
<feature type="signal peptide" evidence="1">
    <location>
        <begin position="1"/>
        <end position="33"/>
    </location>
</feature>
<dbReference type="Proteomes" id="UP000026714">
    <property type="component" value="Unassembled WGS sequence"/>
</dbReference>
<organism evidence="2 3">
    <name type="scientific">Sphaerotilus natans subsp. natans DSM 6575</name>
    <dbReference type="NCBI Taxonomy" id="1286631"/>
    <lineage>
        <taxon>Bacteria</taxon>
        <taxon>Pseudomonadati</taxon>
        <taxon>Pseudomonadota</taxon>
        <taxon>Betaproteobacteria</taxon>
        <taxon>Burkholderiales</taxon>
        <taxon>Sphaerotilaceae</taxon>
        <taxon>Sphaerotilus</taxon>
    </lineage>
</organism>
<dbReference type="eggNOG" id="ENOG5032SF4">
    <property type="taxonomic scope" value="Bacteria"/>
</dbReference>
<protein>
    <submittedName>
        <fullName evidence="2">Uncharacterized protein</fullName>
    </submittedName>
</protein>
<name>A0A059KQP2_9BURK</name>